<dbReference type="PANTHER" id="PTHR42813">
    <property type="entry name" value="ZINC-TYPE ALCOHOL DEHYDROGENASE-LIKE"/>
    <property type="match status" value="1"/>
</dbReference>
<evidence type="ECO:0000256" key="3">
    <source>
        <dbReference type="ARBA" id="ARBA00022833"/>
    </source>
</evidence>
<dbReference type="SUPFAM" id="SSF51735">
    <property type="entry name" value="NAD(P)-binding Rossmann-fold domains"/>
    <property type="match status" value="1"/>
</dbReference>
<dbReference type="InterPro" id="IPR002328">
    <property type="entry name" value="ADH_Zn_CS"/>
</dbReference>
<keyword evidence="2 5" id="KW-0479">Metal-binding</keyword>
<evidence type="ECO:0000256" key="5">
    <source>
        <dbReference type="RuleBase" id="RU361277"/>
    </source>
</evidence>
<dbReference type="SMART" id="SM00829">
    <property type="entry name" value="PKS_ER"/>
    <property type="match status" value="1"/>
</dbReference>
<name>A0A318SHV0_9DEIO</name>
<dbReference type="CDD" id="cd08283">
    <property type="entry name" value="FDH_like_1"/>
    <property type="match status" value="1"/>
</dbReference>
<evidence type="ECO:0000313" key="8">
    <source>
        <dbReference type="Proteomes" id="UP000248326"/>
    </source>
</evidence>
<reference evidence="7 8" key="1">
    <citation type="submission" date="2018-06" db="EMBL/GenBank/DDBJ databases">
        <title>Genomic Encyclopedia of Type Strains, Phase IV (KMG-IV): sequencing the most valuable type-strain genomes for metagenomic binning, comparative biology and taxonomic classification.</title>
        <authorList>
            <person name="Goeker M."/>
        </authorList>
    </citation>
    <scope>NUCLEOTIDE SEQUENCE [LARGE SCALE GENOMIC DNA]</scope>
    <source>
        <strain evidence="7 8">DSM 18048</strain>
    </source>
</reference>
<dbReference type="GO" id="GO:0016491">
    <property type="term" value="F:oxidoreductase activity"/>
    <property type="evidence" value="ECO:0007669"/>
    <property type="project" value="UniProtKB-KW"/>
</dbReference>
<feature type="domain" description="Enoyl reductase (ER)" evidence="6">
    <location>
        <begin position="7"/>
        <end position="384"/>
    </location>
</feature>
<dbReference type="PANTHER" id="PTHR42813:SF2">
    <property type="entry name" value="DEHYDROGENASE, ZINC-CONTAINING, PUTATIVE (AFU_ORTHOLOGUE AFUA_2G02810)-RELATED"/>
    <property type="match status" value="1"/>
</dbReference>
<dbReference type="InterPro" id="IPR020843">
    <property type="entry name" value="ER"/>
</dbReference>
<dbReference type="Pfam" id="PF00107">
    <property type="entry name" value="ADH_zinc_N"/>
    <property type="match status" value="1"/>
</dbReference>
<proteinExistence type="inferred from homology"/>
<keyword evidence="3 5" id="KW-0862">Zinc</keyword>
<sequence length="421" mass="45544">MKAVVWNRITDVRVEEVPDAKILQQSDVVIKMTAATICGSDLHLYDGYVPSMTPGDIIGHEFMGEVVEVGPDVTKFKVGDRVIVPSVIACGQCWYCQHGRFSLCDNTNPNAKIAEAMYGYSGAAIFGYSHAFGGYAGGFAEYVRVPYADVGPILVPDSLTDEQALFVSDAFPTGWQAAYFADIKPGDVVAVWGAGAVGLFAIASAFMMGADDVIAIDRFSDRLDKARQLGARTINYEEINQQGVTIVSALKEMTAGRGPDRAIDAVGMEAHGTGFGANIDRVKQATRLAELDRPYVLRQAIQAVRKGGTVSISGVYAGLVDKMPLGAIVNKSLHLRGGQMHAQRYLKDLVKRVENGEIDPSFVVTHRLSLEDAPQAFETFKKKHGPNEHGEDCPCCRVVLKPHLKKIESKQGPGKPVEVNA</sequence>
<comment type="caution">
    <text evidence="7">The sequence shown here is derived from an EMBL/GenBank/DDBJ whole genome shotgun (WGS) entry which is preliminary data.</text>
</comment>
<dbReference type="AlphaFoldDB" id="A0A318SHV0"/>
<dbReference type="OrthoDB" id="9769198at2"/>
<dbReference type="Pfam" id="PF08240">
    <property type="entry name" value="ADH_N"/>
    <property type="match status" value="1"/>
</dbReference>
<dbReference type="InterPro" id="IPR011032">
    <property type="entry name" value="GroES-like_sf"/>
</dbReference>
<dbReference type="EMBL" id="QJSX01000008">
    <property type="protein sequence ID" value="PYE53546.1"/>
    <property type="molecule type" value="Genomic_DNA"/>
</dbReference>
<evidence type="ECO:0000256" key="4">
    <source>
        <dbReference type="ARBA" id="ARBA00023002"/>
    </source>
</evidence>
<dbReference type="SUPFAM" id="SSF50129">
    <property type="entry name" value="GroES-like"/>
    <property type="match status" value="1"/>
</dbReference>
<dbReference type="InterPro" id="IPR036291">
    <property type="entry name" value="NAD(P)-bd_dom_sf"/>
</dbReference>
<accession>A0A318SHV0</accession>
<dbReference type="Gene3D" id="3.40.50.720">
    <property type="entry name" value="NAD(P)-binding Rossmann-like Domain"/>
    <property type="match status" value="1"/>
</dbReference>
<protein>
    <submittedName>
        <fullName evidence="7">Threonine dehydrogenase-like Zn-dependent dehydrogenase</fullName>
    </submittedName>
</protein>
<dbReference type="InterPro" id="IPR013154">
    <property type="entry name" value="ADH-like_N"/>
</dbReference>
<comment type="similarity">
    <text evidence="5">Belongs to the zinc-containing alcohol dehydrogenase family.</text>
</comment>
<comment type="cofactor">
    <cofactor evidence="1 5">
        <name>Zn(2+)</name>
        <dbReference type="ChEBI" id="CHEBI:29105"/>
    </cofactor>
</comment>
<organism evidence="7 8">
    <name type="scientific">Deinococcus yavapaiensis KR-236</name>
    <dbReference type="NCBI Taxonomy" id="694435"/>
    <lineage>
        <taxon>Bacteria</taxon>
        <taxon>Thermotogati</taxon>
        <taxon>Deinococcota</taxon>
        <taxon>Deinococci</taxon>
        <taxon>Deinococcales</taxon>
        <taxon>Deinococcaceae</taxon>
        <taxon>Deinococcus</taxon>
    </lineage>
</organism>
<dbReference type="PROSITE" id="PS00059">
    <property type="entry name" value="ADH_ZINC"/>
    <property type="match status" value="1"/>
</dbReference>
<dbReference type="InterPro" id="IPR013149">
    <property type="entry name" value="ADH-like_C"/>
</dbReference>
<evidence type="ECO:0000256" key="2">
    <source>
        <dbReference type="ARBA" id="ARBA00022723"/>
    </source>
</evidence>
<dbReference type="Gene3D" id="3.90.180.10">
    <property type="entry name" value="Medium-chain alcohol dehydrogenases, catalytic domain"/>
    <property type="match status" value="1"/>
</dbReference>
<keyword evidence="4" id="KW-0560">Oxidoreductase</keyword>
<gene>
    <name evidence="7" type="ORF">DES52_10875</name>
</gene>
<evidence type="ECO:0000256" key="1">
    <source>
        <dbReference type="ARBA" id="ARBA00001947"/>
    </source>
</evidence>
<dbReference type="Proteomes" id="UP000248326">
    <property type="component" value="Unassembled WGS sequence"/>
</dbReference>
<keyword evidence="8" id="KW-1185">Reference proteome</keyword>
<dbReference type="GO" id="GO:0008270">
    <property type="term" value="F:zinc ion binding"/>
    <property type="evidence" value="ECO:0007669"/>
    <property type="project" value="InterPro"/>
</dbReference>
<dbReference type="RefSeq" id="WP_110886911.1">
    <property type="nucleotide sequence ID" value="NZ_QJSX01000008.1"/>
</dbReference>
<evidence type="ECO:0000259" key="6">
    <source>
        <dbReference type="SMART" id="SM00829"/>
    </source>
</evidence>
<evidence type="ECO:0000313" key="7">
    <source>
        <dbReference type="EMBL" id="PYE53546.1"/>
    </source>
</evidence>